<dbReference type="KEGG" id="ssan:NX02_22750"/>
<dbReference type="HOGENOM" id="CLU_048744_0_0_5"/>
<feature type="chain" id="PRO_5004786333" description="Glycoside hydrolase" evidence="7">
    <location>
        <begin position="19"/>
        <end position="348"/>
    </location>
</feature>
<dbReference type="Gene3D" id="2.115.10.20">
    <property type="entry name" value="Glycosyl hydrolase domain, family 43"/>
    <property type="match status" value="1"/>
</dbReference>
<evidence type="ECO:0000256" key="3">
    <source>
        <dbReference type="ARBA" id="ARBA00022801"/>
    </source>
</evidence>
<keyword evidence="3 6" id="KW-0378">Hydrolase</keyword>
<dbReference type="PATRIC" id="fig|1123269.5.peg.4449"/>
<accession>W0AIP3</accession>
<evidence type="ECO:0000256" key="7">
    <source>
        <dbReference type="SAM" id="SignalP"/>
    </source>
</evidence>
<dbReference type="Pfam" id="PF04616">
    <property type="entry name" value="Glyco_hydro_43"/>
    <property type="match status" value="1"/>
</dbReference>
<feature type="site" description="Important for catalytic activity, responsible for pKa modulation of the active site Glu and correct orientation of both the proton donor and substrate" evidence="5">
    <location>
        <position position="163"/>
    </location>
</feature>
<keyword evidence="7" id="KW-0732">Signal</keyword>
<reference evidence="8 9" key="1">
    <citation type="submission" date="2013-07" db="EMBL/GenBank/DDBJ databases">
        <title>Completed genome of Sphingomonas sanxanigenens NX02.</title>
        <authorList>
            <person name="Ma T."/>
            <person name="Huang H."/>
            <person name="Wu M."/>
            <person name="Li X."/>
            <person name="Li G."/>
        </authorList>
    </citation>
    <scope>NUCLEOTIDE SEQUENCE [LARGE SCALE GENOMIC DNA]</scope>
    <source>
        <strain evidence="8 9">NX02</strain>
    </source>
</reference>
<dbReference type="EMBL" id="CP006644">
    <property type="protein sequence ID" value="AHE56168.1"/>
    <property type="molecule type" value="Genomic_DNA"/>
</dbReference>
<dbReference type="SUPFAM" id="SSF75005">
    <property type="entry name" value="Arabinanase/levansucrase/invertase"/>
    <property type="match status" value="1"/>
</dbReference>
<evidence type="ECO:0000313" key="8">
    <source>
        <dbReference type="EMBL" id="AHE56168.1"/>
    </source>
</evidence>
<keyword evidence="9" id="KW-1185">Reference proteome</keyword>
<dbReference type="InterPro" id="IPR023296">
    <property type="entry name" value="Glyco_hydro_beta-prop_sf"/>
</dbReference>
<evidence type="ECO:0008006" key="10">
    <source>
        <dbReference type="Google" id="ProtNLM"/>
    </source>
</evidence>
<evidence type="ECO:0000256" key="6">
    <source>
        <dbReference type="RuleBase" id="RU361187"/>
    </source>
</evidence>
<dbReference type="GO" id="GO:0005975">
    <property type="term" value="P:carbohydrate metabolic process"/>
    <property type="evidence" value="ECO:0007669"/>
    <property type="project" value="InterPro"/>
</dbReference>
<dbReference type="InterPro" id="IPR006710">
    <property type="entry name" value="Glyco_hydro_43"/>
</dbReference>
<protein>
    <recommendedName>
        <fullName evidence="10">Glycoside hydrolase</fullName>
    </recommendedName>
</protein>
<keyword evidence="4 6" id="KW-0326">Glycosidase</keyword>
<dbReference type="Proteomes" id="UP000018851">
    <property type="component" value="Chromosome"/>
</dbReference>
<evidence type="ECO:0000256" key="4">
    <source>
        <dbReference type="ARBA" id="ARBA00023295"/>
    </source>
</evidence>
<evidence type="ECO:0000313" key="9">
    <source>
        <dbReference type="Proteomes" id="UP000018851"/>
    </source>
</evidence>
<dbReference type="InterPro" id="IPR050727">
    <property type="entry name" value="GH43_arabinanases"/>
</dbReference>
<proteinExistence type="inferred from homology"/>
<dbReference type="STRING" id="1123269.NX02_22750"/>
<comment type="pathway">
    <text evidence="1">Glycan metabolism; L-arabinan degradation.</text>
</comment>
<comment type="similarity">
    <text evidence="2 6">Belongs to the glycosyl hydrolase 43 family.</text>
</comment>
<gene>
    <name evidence="8" type="ORF">NX02_22750</name>
</gene>
<dbReference type="CDD" id="cd08981">
    <property type="entry name" value="GH43_Bt1873-like"/>
    <property type="match status" value="1"/>
</dbReference>
<feature type="signal peptide" evidence="7">
    <location>
        <begin position="1"/>
        <end position="18"/>
    </location>
</feature>
<dbReference type="PANTHER" id="PTHR43301:SF3">
    <property type="entry name" value="ARABINAN ENDO-1,5-ALPHA-L-ARABINOSIDASE A-RELATED"/>
    <property type="match status" value="1"/>
</dbReference>
<sequence>MFAAAALAWAGPAAVAHAPDDAPLPMTALRLHDPWIVADPETKTYHLFTRNDAAMTGDRRLGIMVYASRDLKHWTRPRLAFALPAGGWAKAGAWAPEVHTWKGKYYLFATFHNEALALPAPADSARKPYRRGTILAVSDRVDGPYALVRGGEPIVPAATMTLDGTLFVDRGGKPWLVYAHEWMQTTVGTIEAIPLTDDLAAAGPPKLLFRADEAKWAVGQKQPEGDTVYVTDGPELIRTGKGGLLMLWSSYGAEGYVQALARSRSGELEGPWEQLGTLVERDSGHGMIFRTFEGKLMMVLHRPFTFALGKLYEMRDAGDRVEVIREATELDGEAYPTHPCPAGAKTRC</sequence>
<evidence type="ECO:0000256" key="1">
    <source>
        <dbReference type="ARBA" id="ARBA00004834"/>
    </source>
</evidence>
<dbReference type="PANTHER" id="PTHR43301">
    <property type="entry name" value="ARABINAN ENDO-1,5-ALPHA-L-ARABINOSIDASE"/>
    <property type="match status" value="1"/>
</dbReference>
<dbReference type="GO" id="GO:0004553">
    <property type="term" value="F:hydrolase activity, hydrolyzing O-glycosyl compounds"/>
    <property type="evidence" value="ECO:0007669"/>
    <property type="project" value="InterPro"/>
</dbReference>
<organism evidence="8 9">
    <name type="scientific">Sphingomonas sanxanigenens DSM 19645 = NX02</name>
    <dbReference type="NCBI Taxonomy" id="1123269"/>
    <lineage>
        <taxon>Bacteria</taxon>
        <taxon>Pseudomonadati</taxon>
        <taxon>Pseudomonadota</taxon>
        <taxon>Alphaproteobacteria</taxon>
        <taxon>Sphingomonadales</taxon>
        <taxon>Sphingomonadaceae</taxon>
        <taxon>Sphingomonas</taxon>
    </lineage>
</organism>
<evidence type="ECO:0000256" key="2">
    <source>
        <dbReference type="ARBA" id="ARBA00009865"/>
    </source>
</evidence>
<dbReference type="AlphaFoldDB" id="W0AIP3"/>
<dbReference type="eggNOG" id="COG3507">
    <property type="taxonomic scope" value="Bacteria"/>
</dbReference>
<name>W0AIP3_9SPHN</name>
<evidence type="ECO:0000256" key="5">
    <source>
        <dbReference type="PIRSR" id="PIRSR606710-2"/>
    </source>
</evidence>